<proteinExistence type="predicted"/>
<dbReference type="AlphaFoldDB" id="A0AAN8RTD0"/>
<accession>A0AAN8RTD0</accession>
<organism evidence="2 3">
    <name type="scientific">Arthrobotrys conoides</name>
    <dbReference type="NCBI Taxonomy" id="74498"/>
    <lineage>
        <taxon>Eukaryota</taxon>
        <taxon>Fungi</taxon>
        <taxon>Dikarya</taxon>
        <taxon>Ascomycota</taxon>
        <taxon>Pezizomycotina</taxon>
        <taxon>Orbiliomycetes</taxon>
        <taxon>Orbiliales</taxon>
        <taxon>Orbiliaceae</taxon>
        <taxon>Arthrobotrys</taxon>
    </lineage>
</organism>
<dbReference type="PANTHER" id="PTHR35759:SF1">
    <property type="entry name" value="OS07G0673000 PROTEIN"/>
    <property type="match status" value="1"/>
</dbReference>
<feature type="signal peptide" evidence="1">
    <location>
        <begin position="1"/>
        <end position="16"/>
    </location>
</feature>
<evidence type="ECO:0000313" key="3">
    <source>
        <dbReference type="Proteomes" id="UP001307849"/>
    </source>
</evidence>
<dbReference type="EMBL" id="JAVHJM010000014">
    <property type="protein sequence ID" value="KAK6497936.1"/>
    <property type="molecule type" value="Genomic_DNA"/>
</dbReference>
<comment type="caution">
    <text evidence="2">The sequence shown here is derived from an EMBL/GenBank/DDBJ whole genome shotgun (WGS) entry which is preliminary data.</text>
</comment>
<dbReference type="PANTHER" id="PTHR35759">
    <property type="entry name" value="BNAA09G03860D PROTEIN"/>
    <property type="match status" value="1"/>
</dbReference>
<evidence type="ECO:0000256" key="1">
    <source>
        <dbReference type="SAM" id="SignalP"/>
    </source>
</evidence>
<sequence length="265" mass="29473">MRSFFSFLMLASAVSSIPLLPTPENRPTSPQSFPGDSFLRTLFNNYAPNFATSIPLAVVSAVTQRNLALFRTATLDLNVSHPVGFLDDSRGFLYPAFEGGRCQLGKDTHKVTPFLASTTLGIYFENLFQMIPTWTNGGILLSRFDLFHGHLFANPSTGIVGVVFHSKEYPAENTDGFPFNLGFCQINSDVTFTEKIMRKRNIVWTIDAHDRASLWWIDMGVEIGDSTIDAILGGKPFYTLYEGSLGYVVADFYYLNGLELGVSLY</sequence>
<reference evidence="2 3" key="1">
    <citation type="submission" date="2019-10" db="EMBL/GenBank/DDBJ databases">
        <authorList>
            <person name="Palmer J.M."/>
        </authorList>
    </citation>
    <scope>NUCLEOTIDE SEQUENCE [LARGE SCALE GENOMIC DNA]</scope>
    <source>
        <strain evidence="2 3">TWF506</strain>
    </source>
</reference>
<protein>
    <submittedName>
        <fullName evidence="2">Uncharacterized protein</fullName>
    </submittedName>
</protein>
<gene>
    <name evidence="2" type="ORF">TWF506_004183</name>
</gene>
<feature type="chain" id="PRO_5043009484" evidence="1">
    <location>
        <begin position="17"/>
        <end position="265"/>
    </location>
</feature>
<keyword evidence="1" id="KW-0732">Signal</keyword>
<name>A0AAN8RTD0_9PEZI</name>
<keyword evidence="3" id="KW-1185">Reference proteome</keyword>
<evidence type="ECO:0000313" key="2">
    <source>
        <dbReference type="EMBL" id="KAK6497936.1"/>
    </source>
</evidence>
<dbReference type="Proteomes" id="UP001307849">
    <property type="component" value="Unassembled WGS sequence"/>
</dbReference>